<protein>
    <submittedName>
        <fullName evidence="2">Uncharacterized protein</fullName>
    </submittedName>
</protein>
<feature type="region of interest" description="Disordered" evidence="1">
    <location>
        <begin position="74"/>
        <end position="100"/>
    </location>
</feature>
<organism evidence="2 3">
    <name type="scientific">Streptomyces xantholiticus</name>
    <dbReference type="NCBI Taxonomy" id="68285"/>
    <lineage>
        <taxon>Bacteria</taxon>
        <taxon>Bacillati</taxon>
        <taxon>Actinomycetota</taxon>
        <taxon>Actinomycetes</taxon>
        <taxon>Kitasatosporales</taxon>
        <taxon>Streptomycetaceae</taxon>
        <taxon>Streptomyces</taxon>
    </lineage>
</organism>
<evidence type="ECO:0000313" key="3">
    <source>
        <dbReference type="Proteomes" id="UP001445472"/>
    </source>
</evidence>
<comment type="caution">
    <text evidence="2">The sequence shown here is derived from an EMBL/GenBank/DDBJ whole genome shotgun (WGS) entry which is preliminary data.</text>
</comment>
<accession>A0ABV1V374</accession>
<gene>
    <name evidence="2" type="ORF">ABT276_29850</name>
</gene>
<keyword evidence="3" id="KW-1185">Reference proteome</keyword>
<proteinExistence type="predicted"/>
<dbReference type="RefSeq" id="WP_351978543.1">
    <property type="nucleotide sequence ID" value="NZ_JBEPBX010000038.1"/>
</dbReference>
<name>A0ABV1V374_9ACTN</name>
<dbReference type="EMBL" id="JBEPBX010000038">
    <property type="protein sequence ID" value="MER6617473.1"/>
    <property type="molecule type" value="Genomic_DNA"/>
</dbReference>
<reference evidence="2 3" key="1">
    <citation type="submission" date="2024-06" db="EMBL/GenBank/DDBJ databases">
        <title>The Natural Products Discovery Center: Release of the First 8490 Sequenced Strains for Exploring Actinobacteria Biosynthetic Diversity.</title>
        <authorList>
            <person name="Kalkreuter E."/>
            <person name="Kautsar S.A."/>
            <person name="Yang D."/>
            <person name="Bader C.D."/>
            <person name="Teijaro C.N."/>
            <person name="Fluegel L."/>
            <person name="Davis C.M."/>
            <person name="Simpson J.R."/>
            <person name="Lauterbach L."/>
            <person name="Steele A.D."/>
            <person name="Gui C."/>
            <person name="Meng S."/>
            <person name="Li G."/>
            <person name="Viehrig K."/>
            <person name="Ye F."/>
            <person name="Su P."/>
            <person name="Kiefer A.F."/>
            <person name="Nichols A."/>
            <person name="Cepeda A.J."/>
            <person name="Yan W."/>
            <person name="Fan B."/>
            <person name="Jiang Y."/>
            <person name="Adhikari A."/>
            <person name="Zheng C.-J."/>
            <person name="Schuster L."/>
            <person name="Cowan T.M."/>
            <person name="Smanski M.J."/>
            <person name="Chevrette M.G."/>
            <person name="De Carvalho L.P.S."/>
            <person name="Shen B."/>
        </authorList>
    </citation>
    <scope>NUCLEOTIDE SEQUENCE [LARGE SCALE GENOMIC DNA]</scope>
    <source>
        <strain evidence="2 3">NPDC000837</strain>
    </source>
</reference>
<dbReference type="Proteomes" id="UP001445472">
    <property type="component" value="Unassembled WGS sequence"/>
</dbReference>
<evidence type="ECO:0000256" key="1">
    <source>
        <dbReference type="SAM" id="MobiDB-lite"/>
    </source>
</evidence>
<sequence length="113" mass="12465">MPRLSCVFCVLAGFSMLVRAVRLCWALGLPLPERYSDLEARISHRFKEQYSLADVVAEAVRIEAQRAYWPGAPATRSVTGSARPRPPTTSTAWPWLPEPVPDGVGGRRGVTVM</sequence>
<evidence type="ECO:0000313" key="2">
    <source>
        <dbReference type="EMBL" id="MER6617473.1"/>
    </source>
</evidence>